<comment type="caution">
    <text evidence="2">The sequence shown here is derived from an EMBL/GenBank/DDBJ whole genome shotgun (WGS) entry which is preliminary data.</text>
</comment>
<evidence type="ECO:0000313" key="2">
    <source>
        <dbReference type="EMBL" id="KAF6722200.1"/>
    </source>
</evidence>
<gene>
    <name evidence="2" type="ORF">FQA47_003425</name>
</gene>
<evidence type="ECO:0000313" key="3">
    <source>
        <dbReference type="Proteomes" id="UP000646548"/>
    </source>
</evidence>
<feature type="region of interest" description="Disordered" evidence="1">
    <location>
        <begin position="26"/>
        <end position="50"/>
    </location>
</feature>
<dbReference type="AlphaFoldDB" id="A0A834C3Q0"/>
<sequence>MGPAADPRSCKTHLWRCKALEGRIRTDPPQLLRSSSGVRGSDCGGGGGRRASFWSEPGRAVLVRRAACVHALRRGRPELTGAEPTPPTSILSGLPRSAV</sequence>
<feature type="region of interest" description="Disordered" evidence="1">
    <location>
        <begin position="75"/>
        <end position="99"/>
    </location>
</feature>
<dbReference type="Proteomes" id="UP000646548">
    <property type="component" value="Unassembled WGS sequence"/>
</dbReference>
<name>A0A834C3Q0_ORYME</name>
<proteinExistence type="predicted"/>
<organism evidence="2 3">
    <name type="scientific">Oryzias melastigma</name>
    <name type="common">Marine medaka</name>
    <dbReference type="NCBI Taxonomy" id="30732"/>
    <lineage>
        <taxon>Eukaryota</taxon>
        <taxon>Metazoa</taxon>
        <taxon>Chordata</taxon>
        <taxon>Craniata</taxon>
        <taxon>Vertebrata</taxon>
        <taxon>Euteleostomi</taxon>
        <taxon>Actinopterygii</taxon>
        <taxon>Neopterygii</taxon>
        <taxon>Teleostei</taxon>
        <taxon>Neoteleostei</taxon>
        <taxon>Acanthomorphata</taxon>
        <taxon>Ovalentaria</taxon>
        <taxon>Atherinomorphae</taxon>
        <taxon>Beloniformes</taxon>
        <taxon>Adrianichthyidae</taxon>
        <taxon>Oryziinae</taxon>
        <taxon>Oryzias</taxon>
    </lineage>
</organism>
<accession>A0A834C3Q0</accession>
<evidence type="ECO:0000256" key="1">
    <source>
        <dbReference type="SAM" id="MobiDB-lite"/>
    </source>
</evidence>
<reference evidence="2" key="1">
    <citation type="journal article" name="BMC Genomics">
        <title>Long-read sequencing and de novo genome assembly of marine medaka (Oryzias melastigma).</title>
        <authorList>
            <person name="Liang P."/>
            <person name="Saqib H.S.A."/>
            <person name="Ni X."/>
            <person name="Shen Y."/>
        </authorList>
    </citation>
    <scope>NUCLEOTIDE SEQUENCE</scope>
    <source>
        <strain evidence="2">Bigg-433</strain>
    </source>
</reference>
<dbReference type="EMBL" id="WKFB01000467">
    <property type="protein sequence ID" value="KAF6722200.1"/>
    <property type="molecule type" value="Genomic_DNA"/>
</dbReference>
<protein>
    <submittedName>
        <fullName evidence="2">Uncharacterized protein</fullName>
    </submittedName>
</protein>